<dbReference type="InterPro" id="IPR013761">
    <property type="entry name" value="SAM/pointed_sf"/>
</dbReference>
<dbReference type="Proteomes" id="UP000242519">
    <property type="component" value="Unassembled WGS sequence"/>
</dbReference>
<evidence type="ECO:0000313" key="3">
    <source>
        <dbReference type="EMBL" id="OWP05376.1"/>
    </source>
</evidence>
<dbReference type="InParanoid" id="A0A218ZDX9"/>
<proteinExistence type="predicted"/>
<evidence type="ECO:0000256" key="1">
    <source>
        <dbReference type="SAM" id="MobiDB-lite"/>
    </source>
</evidence>
<dbReference type="OrthoDB" id="2155283at2759"/>
<dbReference type="SUPFAM" id="SSF47769">
    <property type="entry name" value="SAM/Pointed domain"/>
    <property type="match status" value="1"/>
</dbReference>
<feature type="compositionally biased region" description="Low complexity" evidence="1">
    <location>
        <begin position="99"/>
        <end position="124"/>
    </location>
</feature>
<name>A0A218ZDX9_9HELO</name>
<dbReference type="PROSITE" id="PS50105">
    <property type="entry name" value="SAM_DOMAIN"/>
    <property type="match status" value="1"/>
</dbReference>
<evidence type="ECO:0000259" key="2">
    <source>
        <dbReference type="PROSITE" id="PS50105"/>
    </source>
</evidence>
<accession>A0A218ZDX9</accession>
<feature type="domain" description="SAM" evidence="2">
    <location>
        <begin position="226"/>
        <end position="282"/>
    </location>
</feature>
<evidence type="ECO:0000313" key="4">
    <source>
        <dbReference type="Proteomes" id="UP000242519"/>
    </source>
</evidence>
<dbReference type="AlphaFoldDB" id="A0A218ZDX9"/>
<gene>
    <name evidence="3" type="ORF">B2J93_8118</name>
</gene>
<sequence length="297" mass="33508">MYFEKACPNAPLFTDATELPEISELDCELKQLRKWTCMLSELQHTAVVVRMIQETSMSQIRFLKEALILREAELRVVEPLTPDYSPSSTHAIDCGPWNSPGSVSSTTTRSTDSSRASMSQSQKTAHIPVAHDRRIVPSGQLSYDTSPAPTSLQPGAAVSFSSTRNLTLHPRAVHKSIQDSETQANAQLDLIRLTTFLPLTGKSPQKRRRIVPPYPRDERDPRWLFNWLYELRLHKYLPELQGLTPSELLELEGEEDLLIERGIASVGARRRLLESLREAKDQIRASDELGRSEHVAD</sequence>
<protein>
    <recommendedName>
        <fullName evidence="2">SAM domain-containing protein</fullName>
    </recommendedName>
</protein>
<organism evidence="3 4">
    <name type="scientific">Diplocarpon coronariae</name>
    <dbReference type="NCBI Taxonomy" id="2795749"/>
    <lineage>
        <taxon>Eukaryota</taxon>
        <taxon>Fungi</taxon>
        <taxon>Dikarya</taxon>
        <taxon>Ascomycota</taxon>
        <taxon>Pezizomycotina</taxon>
        <taxon>Leotiomycetes</taxon>
        <taxon>Helotiales</taxon>
        <taxon>Drepanopezizaceae</taxon>
        <taxon>Diplocarpon</taxon>
    </lineage>
</organism>
<comment type="caution">
    <text evidence="3">The sequence shown here is derived from an EMBL/GenBank/DDBJ whole genome shotgun (WGS) entry which is preliminary data.</text>
</comment>
<reference evidence="3 4" key="1">
    <citation type="submission" date="2017-04" db="EMBL/GenBank/DDBJ databases">
        <title>Draft genome sequence of Marssonina coronaria NL1: causal agent of apple blotch.</title>
        <authorList>
            <person name="Cheng Q."/>
        </authorList>
    </citation>
    <scope>NUCLEOTIDE SEQUENCE [LARGE SCALE GENOMIC DNA]</scope>
    <source>
        <strain evidence="3 4">NL1</strain>
    </source>
</reference>
<feature type="region of interest" description="Disordered" evidence="1">
    <location>
        <begin position="81"/>
        <end position="127"/>
    </location>
</feature>
<keyword evidence="4" id="KW-1185">Reference proteome</keyword>
<dbReference type="InterPro" id="IPR001660">
    <property type="entry name" value="SAM"/>
</dbReference>
<dbReference type="EMBL" id="MZNU01000076">
    <property type="protein sequence ID" value="OWP05376.1"/>
    <property type="molecule type" value="Genomic_DNA"/>
</dbReference>
<dbReference type="Gene3D" id="1.10.150.50">
    <property type="entry name" value="Transcription Factor, Ets-1"/>
    <property type="match status" value="1"/>
</dbReference>